<dbReference type="RefSeq" id="WP_223104195.1">
    <property type="nucleotide sequence ID" value="NZ_CP061913.1"/>
</dbReference>
<evidence type="ECO:0000313" key="2">
    <source>
        <dbReference type="Proteomes" id="UP001589608"/>
    </source>
</evidence>
<dbReference type="EMBL" id="JBHMCA010000090">
    <property type="protein sequence ID" value="MFB9451577.1"/>
    <property type="molecule type" value="Genomic_DNA"/>
</dbReference>
<reference evidence="1 2" key="1">
    <citation type="submission" date="2024-09" db="EMBL/GenBank/DDBJ databases">
        <authorList>
            <person name="Sun Q."/>
            <person name="Mori K."/>
        </authorList>
    </citation>
    <scope>NUCLEOTIDE SEQUENCE [LARGE SCALE GENOMIC DNA]</scope>
    <source>
        <strain evidence="1 2">JCM 3307</strain>
    </source>
</reference>
<gene>
    <name evidence="1" type="ORF">ACFFTR_51655</name>
</gene>
<keyword evidence="2" id="KW-1185">Reference proteome</keyword>
<sequence length="322" mass="34028">MNAALRVTVGRAAAGDRAAVVTLLWLLDREGGPQLREVVWRSLLAVPMPDRDLWRAVQGYCLAALSADELLAAAARDDGHPVAAPARQRILDHHPGRLEELCLRAPGRPGLAAWCAAHALASVDKPVAAVLLLVSGQIEQYHAEDPDGSALRAALERPGLADRRPVLAAMAAAGVEPALVVGGGPAAGSGRAGLLWSLPVAQAAEAARGLGGWRPESPTEARLVRHLAGADAGRLDRATFDLIRLAPPVALAPLPDGRSRVVDLCELPERPLGELTPAELGVLERYLSTSRPPAAVRELLELLRDCLRLRYGDEIELGGLTM</sequence>
<protein>
    <submittedName>
        <fullName evidence="1">Uncharacterized protein</fullName>
    </submittedName>
</protein>
<dbReference type="Proteomes" id="UP001589608">
    <property type="component" value="Unassembled WGS sequence"/>
</dbReference>
<organism evidence="1 2">
    <name type="scientific">Dactylosporangium vinaceum</name>
    <dbReference type="NCBI Taxonomy" id="53362"/>
    <lineage>
        <taxon>Bacteria</taxon>
        <taxon>Bacillati</taxon>
        <taxon>Actinomycetota</taxon>
        <taxon>Actinomycetes</taxon>
        <taxon>Micromonosporales</taxon>
        <taxon>Micromonosporaceae</taxon>
        <taxon>Dactylosporangium</taxon>
    </lineage>
</organism>
<comment type="caution">
    <text evidence="1">The sequence shown here is derived from an EMBL/GenBank/DDBJ whole genome shotgun (WGS) entry which is preliminary data.</text>
</comment>
<evidence type="ECO:0000313" key="1">
    <source>
        <dbReference type="EMBL" id="MFB9451577.1"/>
    </source>
</evidence>
<accession>A0ABV5MRS7</accession>
<proteinExistence type="predicted"/>
<name>A0ABV5MRS7_9ACTN</name>